<comment type="caution">
    <text evidence="1">The sequence shown here is derived from an EMBL/GenBank/DDBJ whole genome shotgun (WGS) entry which is preliminary data.</text>
</comment>
<dbReference type="PANTHER" id="PTHR36456">
    <property type="entry name" value="UPF0232 PROTEIN SCO3875"/>
    <property type="match status" value="1"/>
</dbReference>
<reference evidence="1" key="2">
    <citation type="journal article" date="2021" name="PeerJ">
        <title>Extensive microbial diversity within the chicken gut microbiome revealed by metagenomics and culture.</title>
        <authorList>
            <person name="Gilroy R."/>
            <person name="Ravi A."/>
            <person name="Getino M."/>
            <person name="Pursley I."/>
            <person name="Horton D.L."/>
            <person name="Alikhan N.F."/>
            <person name="Baker D."/>
            <person name="Gharbi K."/>
            <person name="Hall N."/>
            <person name="Watson M."/>
            <person name="Adriaenssens E.M."/>
            <person name="Foster-Nyarko E."/>
            <person name="Jarju S."/>
            <person name="Secka A."/>
            <person name="Antonio M."/>
            <person name="Oren A."/>
            <person name="Chaudhuri R.R."/>
            <person name="La Ragione R."/>
            <person name="Hildebrand F."/>
            <person name="Pallen M.J."/>
        </authorList>
    </citation>
    <scope>NUCLEOTIDE SEQUENCE</scope>
    <source>
        <strain evidence="1">10532</strain>
    </source>
</reference>
<evidence type="ECO:0000313" key="2">
    <source>
        <dbReference type="Proteomes" id="UP000823638"/>
    </source>
</evidence>
<dbReference type="Pfam" id="PF05258">
    <property type="entry name" value="DciA"/>
    <property type="match status" value="1"/>
</dbReference>
<dbReference type="Proteomes" id="UP000823638">
    <property type="component" value="Unassembled WGS sequence"/>
</dbReference>
<proteinExistence type="predicted"/>
<dbReference type="EMBL" id="JADIMM010000090">
    <property type="protein sequence ID" value="MBO8458128.1"/>
    <property type="molecule type" value="Genomic_DNA"/>
</dbReference>
<organism evidence="1 2">
    <name type="scientific">Candidatus Gallitreponema excrementavium</name>
    <dbReference type="NCBI Taxonomy" id="2840840"/>
    <lineage>
        <taxon>Bacteria</taxon>
        <taxon>Pseudomonadati</taxon>
        <taxon>Spirochaetota</taxon>
        <taxon>Spirochaetia</taxon>
        <taxon>Spirochaetales</taxon>
        <taxon>Candidatus Gallitreponema</taxon>
    </lineage>
</organism>
<dbReference type="InterPro" id="IPR007922">
    <property type="entry name" value="DciA-like"/>
</dbReference>
<reference evidence="1" key="1">
    <citation type="submission" date="2020-10" db="EMBL/GenBank/DDBJ databases">
        <authorList>
            <person name="Gilroy R."/>
        </authorList>
    </citation>
    <scope>NUCLEOTIDE SEQUENCE</scope>
    <source>
        <strain evidence="1">10532</strain>
    </source>
</reference>
<sequence>MSRIIPLKDILNQFMDTLDYSDYEKEQKIENTWEKIAGIKISSHSKIKEIKNGVLVIEVEHPGWIQCILFEKKNIVGRINKRFPELNIKDLNIFVGK</sequence>
<dbReference type="AlphaFoldDB" id="A0A9D9HQS6"/>
<evidence type="ECO:0000313" key="1">
    <source>
        <dbReference type="EMBL" id="MBO8458128.1"/>
    </source>
</evidence>
<dbReference type="PANTHER" id="PTHR36456:SF1">
    <property type="entry name" value="UPF0232 PROTEIN SCO3875"/>
    <property type="match status" value="1"/>
</dbReference>
<protein>
    <submittedName>
        <fullName evidence="1">DUF721 domain-containing protein</fullName>
    </submittedName>
</protein>
<accession>A0A9D9HQS6</accession>
<gene>
    <name evidence="1" type="ORF">IAA81_07865</name>
</gene>
<name>A0A9D9HQS6_9SPIR</name>